<feature type="transmembrane region" description="Helical" evidence="7">
    <location>
        <begin position="120"/>
        <end position="142"/>
    </location>
</feature>
<comment type="similarity">
    <text evidence="2">Belongs to the GSP F family.</text>
</comment>
<dbReference type="Gene3D" id="1.20.81.30">
    <property type="entry name" value="Type II secretion system (T2SS), domain F"/>
    <property type="match status" value="2"/>
</dbReference>
<protein>
    <recommendedName>
        <fullName evidence="8">Type II secretion system protein GspF domain-containing protein</fullName>
    </recommendedName>
</protein>
<keyword evidence="4 7" id="KW-0812">Transmembrane</keyword>
<dbReference type="InterPro" id="IPR047692">
    <property type="entry name" value="T4P_ComGB"/>
</dbReference>
<gene>
    <name evidence="9" type="ORF">BWX42_03690</name>
</gene>
<comment type="caution">
    <text evidence="9">The sequence shown here is derived from an EMBL/GenBank/DDBJ whole genome shotgun (WGS) entry which is preliminary data.</text>
</comment>
<dbReference type="PANTHER" id="PTHR30012">
    <property type="entry name" value="GENERAL SECRETION PATHWAY PROTEIN"/>
    <property type="match status" value="1"/>
</dbReference>
<dbReference type="InterPro" id="IPR018076">
    <property type="entry name" value="T2SS_GspF_dom"/>
</dbReference>
<reference evidence="9 10" key="1">
    <citation type="submission" date="2017-01" db="EMBL/GenBank/DDBJ databases">
        <title>Complete Genome Sequence of Dolosigranulum pigrum isolated from a Patient with interstitial lung disease.</title>
        <authorList>
            <person name="Mukhopadhyay R."/>
            <person name="Joaquin J."/>
            <person name="Hogue R."/>
            <person name="Fitzgerald S."/>
            <person name="Jospin G."/>
            <person name="Eisen J.A."/>
            <person name="Chaturvedi V."/>
        </authorList>
    </citation>
    <scope>NUCLEOTIDE SEQUENCE [LARGE SCALE GENOMIC DNA]</scope>
    <source>
        <strain evidence="9 10">15S00348</strain>
    </source>
</reference>
<comment type="subcellular location">
    <subcellularLocation>
        <location evidence="1">Cell membrane</location>
        <topology evidence="1">Multi-pass membrane protein</topology>
    </subcellularLocation>
</comment>
<dbReference type="AlphaFoldDB" id="A0A1S8KMS0"/>
<keyword evidence="3" id="KW-1003">Cell membrane</keyword>
<evidence type="ECO:0000256" key="1">
    <source>
        <dbReference type="ARBA" id="ARBA00004651"/>
    </source>
</evidence>
<feature type="transmembrane region" description="Helical" evidence="7">
    <location>
        <begin position="322"/>
        <end position="344"/>
    </location>
</feature>
<evidence type="ECO:0000256" key="7">
    <source>
        <dbReference type="SAM" id="Phobius"/>
    </source>
</evidence>
<evidence type="ECO:0000259" key="8">
    <source>
        <dbReference type="Pfam" id="PF00482"/>
    </source>
</evidence>
<dbReference type="GO" id="GO:0005886">
    <property type="term" value="C:plasma membrane"/>
    <property type="evidence" value="ECO:0007669"/>
    <property type="project" value="UniProtKB-SubCell"/>
</dbReference>
<dbReference type="NCBIfam" id="NF041012">
    <property type="entry name" value="T4P_ComGB"/>
    <property type="match status" value="1"/>
</dbReference>
<dbReference type="InterPro" id="IPR042094">
    <property type="entry name" value="T2SS_GspF_sf"/>
</dbReference>
<evidence type="ECO:0000313" key="9">
    <source>
        <dbReference type="EMBL" id="OOL80982.1"/>
    </source>
</evidence>
<evidence type="ECO:0000256" key="2">
    <source>
        <dbReference type="ARBA" id="ARBA00005745"/>
    </source>
</evidence>
<evidence type="ECO:0000256" key="3">
    <source>
        <dbReference type="ARBA" id="ARBA00022475"/>
    </source>
</evidence>
<accession>A0A1S8KMS0</accession>
<proteinExistence type="inferred from homology"/>
<dbReference type="EMBL" id="MUYF01000003">
    <property type="protein sequence ID" value="OOL80982.1"/>
    <property type="molecule type" value="Genomic_DNA"/>
</dbReference>
<dbReference type="RefSeq" id="WP_077862493.1">
    <property type="nucleotide sequence ID" value="NZ_CP040419.1"/>
</dbReference>
<dbReference type="Pfam" id="PF00482">
    <property type="entry name" value="T2SSF"/>
    <property type="match status" value="2"/>
</dbReference>
<sequence>MATFRKKPINATKSLKSLHNQGLFLKRLGVLLLEGFSIKKALQFLKTISDIEIERWILAIESGMEAGNEFHYELKQLGFSEQVCSQIYFSVVHGNFGETIYHCGEQIINEMDRKKKMQQLLSYPVMLVIFIIGMLFAMRYILLPHIRQITTSNTDHLGLGTKLVMQLIDWSPIIIVGSVILIILAILGVRAYLSKRTPLERQLFLTQLPVVGRLLQLARSQYLSYEWGQLIKHGVSIREIIRIMKQDENSLFLQELADNMEEQMLMGKSFYEVILSYEFLKEELAQIIQHGEVSSDLGKELMLYANQCEEDLKLKVERLMSFVQPVVFIGVAVMIVAIYAALLLPTFSLMEGLG</sequence>
<evidence type="ECO:0000256" key="6">
    <source>
        <dbReference type="ARBA" id="ARBA00023136"/>
    </source>
</evidence>
<evidence type="ECO:0000256" key="5">
    <source>
        <dbReference type="ARBA" id="ARBA00022989"/>
    </source>
</evidence>
<keyword evidence="6 7" id="KW-0472">Membrane</keyword>
<feature type="domain" description="Type II secretion system protein GspF" evidence="8">
    <location>
        <begin position="228"/>
        <end position="345"/>
    </location>
</feature>
<evidence type="ECO:0000256" key="4">
    <source>
        <dbReference type="ARBA" id="ARBA00022692"/>
    </source>
</evidence>
<evidence type="ECO:0000313" key="10">
    <source>
        <dbReference type="Proteomes" id="UP000190409"/>
    </source>
</evidence>
<dbReference type="InterPro" id="IPR003004">
    <property type="entry name" value="GspF/PilC"/>
</dbReference>
<organism evidence="9 10">
    <name type="scientific">Dolosigranulum pigrum</name>
    <dbReference type="NCBI Taxonomy" id="29394"/>
    <lineage>
        <taxon>Bacteria</taxon>
        <taxon>Bacillati</taxon>
        <taxon>Bacillota</taxon>
        <taxon>Bacilli</taxon>
        <taxon>Lactobacillales</taxon>
        <taxon>Carnobacteriaceae</taxon>
        <taxon>Dolosigranulum</taxon>
    </lineage>
</organism>
<dbReference type="PANTHER" id="PTHR30012:SF0">
    <property type="entry name" value="TYPE II SECRETION SYSTEM PROTEIN F-RELATED"/>
    <property type="match status" value="1"/>
</dbReference>
<dbReference type="PRINTS" id="PR00812">
    <property type="entry name" value="BCTERIALGSPF"/>
</dbReference>
<feature type="domain" description="Type II secretion system protein GspF" evidence="8">
    <location>
        <begin position="24"/>
        <end position="144"/>
    </location>
</feature>
<keyword evidence="5 7" id="KW-1133">Transmembrane helix</keyword>
<dbReference type="Proteomes" id="UP000190409">
    <property type="component" value="Unassembled WGS sequence"/>
</dbReference>
<feature type="transmembrane region" description="Helical" evidence="7">
    <location>
        <begin position="170"/>
        <end position="193"/>
    </location>
</feature>
<name>A0A1S8KMS0_9LACT</name>